<sequence>MSFVAQMSGTLNNRKNIRAEIARGLHSLGSCDCTQFYTKTERYPPWKDSDVVVVGGKLKVFTRGPNDPQDPFSDKYLSSDFVVVLEKPDTLLYQLHTFLPNYRAELAMVKMYIAILFTVVGTLVSLVAALVFGLGWWSLLCALGAAVILILYFAFEYWLRAALAGVGGVVYVWRRIIFGKQSRQQYQILVAHLANSEEYDVAVINKIIQKLI</sequence>
<evidence type="ECO:0000313" key="3">
    <source>
        <dbReference type="Proteomes" id="UP000034273"/>
    </source>
</evidence>
<accession>A0A0G1WVA6</accession>
<name>A0A0G1WVA6_9BACT</name>
<organism evidence="2 3">
    <name type="scientific">Candidatus Kaiserbacteria bacterium GW2011_GWA2_52_12</name>
    <dbReference type="NCBI Taxonomy" id="1618671"/>
    <lineage>
        <taxon>Bacteria</taxon>
        <taxon>Candidatus Kaiseribacteriota</taxon>
    </lineage>
</organism>
<gene>
    <name evidence="2" type="ORF">UY67_C0038G0005</name>
</gene>
<feature type="transmembrane region" description="Helical" evidence="1">
    <location>
        <begin position="111"/>
        <end position="130"/>
    </location>
</feature>
<keyword evidence="1" id="KW-0472">Membrane</keyword>
<evidence type="ECO:0000256" key="1">
    <source>
        <dbReference type="SAM" id="Phobius"/>
    </source>
</evidence>
<dbReference type="Proteomes" id="UP000034273">
    <property type="component" value="Unassembled WGS sequence"/>
</dbReference>
<comment type="caution">
    <text evidence="2">The sequence shown here is derived from an EMBL/GenBank/DDBJ whole genome shotgun (WGS) entry which is preliminary data.</text>
</comment>
<feature type="transmembrane region" description="Helical" evidence="1">
    <location>
        <begin position="136"/>
        <end position="155"/>
    </location>
</feature>
<evidence type="ECO:0000313" key="2">
    <source>
        <dbReference type="EMBL" id="KKW22676.1"/>
    </source>
</evidence>
<protein>
    <submittedName>
        <fullName evidence="2">Uncharacterized protein</fullName>
    </submittedName>
</protein>
<dbReference type="AlphaFoldDB" id="A0A0G1WVA6"/>
<keyword evidence="1" id="KW-0812">Transmembrane</keyword>
<proteinExistence type="predicted"/>
<keyword evidence="1" id="KW-1133">Transmembrane helix</keyword>
<dbReference type="EMBL" id="LCQW01000038">
    <property type="protein sequence ID" value="KKW22676.1"/>
    <property type="molecule type" value="Genomic_DNA"/>
</dbReference>
<reference evidence="2 3" key="1">
    <citation type="journal article" date="2015" name="Nature">
        <title>rRNA introns, odd ribosomes, and small enigmatic genomes across a large radiation of phyla.</title>
        <authorList>
            <person name="Brown C.T."/>
            <person name="Hug L.A."/>
            <person name="Thomas B.C."/>
            <person name="Sharon I."/>
            <person name="Castelle C.J."/>
            <person name="Singh A."/>
            <person name="Wilkins M.J."/>
            <person name="Williams K.H."/>
            <person name="Banfield J.F."/>
        </authorList>
    </citation>
    <scope>NUCLEOTIDE SEQUENCE [LARGE SCALE GENOMIC DNA]</scope>
</reference>